<dbReference type="Proteomes" id="UP000663832">
    <property type="component" value="Unassembled WGS sequence"/>
</dbReference>
<gene>
    <name evidence="1" type="ORF">QVE165_LOCUS154</name>
</gene>
<dbReference type="EMBL" id="CAJNOM010000001">
    <property type="protein sequence ID" value="CAF0729707.1"/>
    <property type="molecule type" value="Genomic_DNA"/>
</dbReference>
<name>A0A813N3D0_9BILA</name>
<dbReference type="OrthoDB" id="9989279at2759"/>
<evidence type="ECO:0000313" key="2">
    <source>
        <dbReference type="Proteomes" id="UP000663832"/>
    </source>
</evidence>
<evidence type="ECO:0000313" key="1">
    <source>
        <dbReference type="EMBL" id="CAF0729707.1"/>
    </source>
</evidence>
<sequence>MFVSSSFETLPDEIILHICQYLRGADVLFSFYNLNNRLNITITGYCRYVNLLSVSYEQFEYSVSHVLPQISNSVQTFLLNGNWETIISKKLNSILFQSPMTLLFPQLQKLIIKWFTTEKLLLFIDTLHDLPQLIELDIRFLKGKMLNSLLTKVLSTNNNQLSIVSFDHDSIDFDICDDITLISYPNIEQLTVNLTEAKFMTNLFLLIPNIRCLYLSIEEMSTEIKCQSIFTNLPYLLHLITFQLRSINLFWTLDQISHILKVMPSLQELTFDLRTEDKRLINKENLLTILPRSLIKLEYFIRYYFSQLESEIETTKSFSSPHFPVISMLDEPRSRFIIYTIPCNLHSVILTGTVSQYMPSGWKYMQQTENLYIAHITSVLEILHILQHFRRLRTLTIDAKDKSQILSLPLKSESINFKLPFLKQIEIFGIFELFPLFNVAPNIDYMIIYFDCLKLLLNDESTCRLLQTQVVRLNIVNWEDIESDLIERISEIFCSLRHLVIVLKDSKILIDDFVLKVLSLWKGKSRLSIDIKGLLSKETSENLRQWIITHSHMREEDSFAVECNDNWFDLWF</sequence>
<organism evidence="1 2">
    <name type="scientific">Adineta steineri</name>
    <dbReference type="NCBI Taxonomy" id="433720"/>
    <lineage>
        <taxon>Eukaryota</taxon>
        <taxon>Metazoa</taxon>
        <taxon>Spiralia</taxon>
        <taxon>Gnathifera</taxon>
        <taxon>Rotifera</taxon>
        <taxon>Eurotatoria</taxon>
        <taxon>Bdelloidea</taxon>
        <taxon>Adinetida</taxon>
        <taxon>Adinetidae</taxon>
        <taxon>Adineta</taxon>
    </lineage>
</organism>
<reference evidence="1" key="1">
    <citation type="submission" date="2021-02" db="EMBL/GenBank/DDBJ databases">
        <authorList>
            <person name="Nowell W R."/>
        </authorList>
    </citation>
    <scope>NUCLEOTIDE SEQUENCE</scope>
</reference>
<accession>A0A813N3D0</accession>
<proteinExistence type="predicted"/>
<evidence type="ECO:0008006" key="3">
    <source>
        <dbReference type="Google" id="ProtNLM"/>
    </source>
</evidence>
<keyword evidence="2" id="KW-1185">Reference proteome</keyword>
<protein>
    <recommendedName>
        <fullName evidence="3">F-box domain-containing protein</fullName>
    </recommendedName>
</protein>
<dbReference type="AlphaFoldDB" id="A0A813N3D0"/>
<comment type="caution">
    <text evidence="1">The sequence shown here is derived from an EMBL/GenBank/DDBJ whole genome shotgun (WGS) entry which is preliminary data.</text>
</comment>